<dbReference type="GO" id="GO:0003824">
    <property type="term" value="F:catalytic activity"/>
    <property type="evidence" value="ECO:0007669"/>
    <property type="project" value="TreeGrafter"/>
</dbReference>
<dbReference type="EMBL" id="CP007453">
    <property type="protein sequence ID" value="AHM58158.1"/>
    <property type="molecule type" value="Genomic_DNA"/>
</dbReference>
<dbReference type="OrthoDB" id="287932at2"/>
<sequence>MRGIKLVAIFRVKKERIEEAREVFEALIEPTRKEKGCIEYELFQDMQDPASFVFIEEWATAEDLENHRKSGHLTSAREIMNSFTVEKISSTYKLIK</sequence>
<dbReference type="PANTHER" id="PTHR33336">
    <property type="entry name" value="QUINOL MONOOXYGENASE YGIN-RELATED"/>
    <property type="match status" value="1"/>
</dbReference>
<keyword evidence="3" id="KW-1185">Reference proteome</keyword>
<dbReference type="PANTHER" id="PTHR33336:SF15">
    <property type="entry name" value="ABM DOMAIN-CONTAINING PROTEIN"/>
    <property type="match status" value="1"/>
</dbReference>
<geneLocation type="plasmid" evidence="2 3">
    <name>EAL2_808p</name>
</geneLocation>
<dbReference type="RefSeq" id="WP_025436996.1">
    <property type="nucleotide sequence ID" value="NZ_CP007453.1"/>
</dbReference>
<keyword evidence="2" id="KW-0614">Plasmid</keyword>
<dbReference type="PATRIC" id="fig|1286171.3.peg.2838"/>
<gene>
    <name evidence="2" type="ORF">EAL2_808p06550</name>
</gene>
<feature type="domain" description="ABM" evidence="1">
    <location>
        <begin position="4"/>
        <end position="92"/>
    </location>
</feature>
<dbReference type="Gene3D" id="3.30.70.100">
    <property type="match status" value="1"/>
</dbReference>
<evidence type="ECO:0000259" key="1">
    <source>
        <dbReference type="PROSITE" id="PS51725"/>
    </source>
</evidence>
<dbReference type="SUPFAM" id="SSF54909">
    <property type="entry name" value="Dimeric alpha+beta barrel"/>
    <property type="match status" value="1"/>
</dbReference>
<dbReference type="HOGENOM" id="CLU_131496_11_1_9"/>
<evidence type="ECO:0000313" key="2">
    <source>
        <dbReference type="EMBL" id="AHM58158.1"/>
    </source>
</evidence>
<dbReference type="InterPro" id="IPR050744">
    <property type="entry name" value="AI-2_Isomerase_LsrG"/>
</dbReference>
<dbReference type="Proteomes" id="UP000019591">
    <property type="component" value="Plasmid EAL2_808p"/>
</dbReference>
<dbReference type="PROSITE" id="PS51725">
    <property type="entry name" value="ABM"/>
    <property type="match status" value="1"/>
</dbReference>
<dbReference type="InterPro" id="IPR007138">
    <property type="entry name" value="ABM_dom"/>
</dbReference>
<proteinExistence type="predicted"/>
<organism evidence="2 3">
    <name type="scientific">Peptoclostridium acidaminophilum DSM 3953</name>
    <dbReference type="NCBI Taxonomy" id="1286171"/>
    <lineage>
        <taxon>Bacteria</taxon>
        <taxon>Bacillati</taxon>
        <taxon>Bacillota</taxon>
        <taxon>Clostridia</taxon>
        <taxon>Peptostreptococcales</taxon>
        <taxon>Peptoclostridiaceae</taxon>
        <taxon>Peptoclostridium</taxon>
    </lineage>
</organism>
<dbReference type="InterPro" id="IPR011008">
    <property type="entry name" value="Dimeric_a/b-barrel"/>
</dbReference>
<dbReference type="KEGG" id="eac:EAL2_808p06550"/>
<name>W8TKB1_PEPAC</name>
<dbReference type="eggNOG" id="COG1359">
    <property type="taxonomic scope" value="Bacteria"/>
</dbReference>
<reference evidence="2 3" key="1">
    <citation type="journal article" date="2014" name="Genome Announc.">
        <title>Complete Genome Sequence of Amino Acid-Utilizing Eubacterium acidaminophilum al-2 (DSM 3953).</title>
        <authorList>
            <person name="Poehlein A."/>
            <person name="Andreesen J.R."/>
            <person name="Daniel R."/>
        </authorList>
    </citation>
    <scope>NUCLEOTIDE SEQUENCE [LARGE SCALE GENOMIC DNA]</scope>
    <source>
        <strain evidence="2 3">DSM 3953</strain>
        <plasmid evidence="3">Plasmid EAL2_808p</plasmid>
    </source>
</reference>
<dbReference type="Pfam" id="PF03992">
    <property type="entry name" value="ABM"/>
    <property type="match status" value="1"/>
</dbReference>
<evidence type="ECO:0000313" key="3">
    <source>
        <dbReference type="Proteomes" id="UP000019591"/>
    </source>
</evidence>
<protein>
    <recommendedName>
        <fullName evidence="1">ABM domain-containing protein</fullName>
    </recommendedName>
</protein>
<accession>W8TKB1</accession>
<dbReference type="AlphaFoldDB" id="W8TKB1"/>